<dbReference type="PRINTS" id="PR01039">
    <property type="entry name" value="TRNASYNTHTRP"/>
</dbReference>
<organism evidence="10">
    <name type="scientific">Candidatus Mycoplasma haematominutum 'Birmingham 1'</name>
    <dbReference type="NCBI Taxonomy" id="1116213"/>
    <lineage>
        <taxon>Bacteria</taxon>
        <taxon>Bacillati</taxon>
        <taxon>Mycoplasmatota</taxon>
        <taxon>Mollicutes</taxon>
        <taxon>Mycoplasmataceae</taxon>
        <taxon>Mycoplasma</taxon>
    </lineage>
</organism>
<evidence type="ECO:0000256" key="1">
    <source>
        <dbReference type="ARBA" id="ARBA00005594"/>
    </source>
</evidence>
<evidence type="ECO:0000256" key="3">
    <source>
        <dbReference type="ARBA" id="ARBA00022598"/>
    </source>
</evidence>
<dbReference type="KEGG" id="mhb:MHM_00310"/>
<dbReference type="RefSeq" id="WP_015511414.1">
    <property type="nucleotide sequence ID" value="NC_021007.1"/>
</dbReference>
<keyword evidence="3 9" id="KW-0436">Ligase</keyword>
<reference evidence="10" key="2">
    <citation type="submission" date="2011-11" db="EMBL/GenBank/DDBJ databases">
        <authorList>
            <person name="Barker E."/>
        </authorList>
    </citation>
    <scope>NUCLEOTIDE SEQUENCE</scope>
    <source>
        <strain evidence="10">Birmingham 1</strain>
    </source>
</reference>
<dbReference type="OrthoDB" id="9801042at2"/>
<accession>G8C2K1</accession>
<keyword evidence="6 9" id="KW-0648">Protein biosynthesis</keyword>
<keyword evidence="5 9" id="KW-0067">ATP-binding</keyword>
<dbReference type="Pfam" id="PF00579">
    <property type="entry name" value="tRNA-synt_1b"/>
    <property type="match status" value="1"/>
</dbReference>
<dbReference type="HOGENOM" id="CLU_029244_1_1_14"/>
<dbReference type="PANTHER" id="PTHR43766:SF1">
    <property type="entry name" value="TRYPTOPHAN--TRNA LIGASE, MITOCHONDRIAL"/>
    <property type="match status" value="1"/>
</dbReference>
<dbReference type="NCBIfam" id="TIGR00233">
    <property type="entry name" value="trpS"/>
    <property type="match status" value="1"/>
</dbReference>
<sequence>MSVKPVLLCGIQPTSELTIGNYIGALLPLIQAQDEYETILLVADLHAYTIPLSTQKIGFSEIKERSKSLVKWAVAAGVDIQKTKIVFQSSLSSEHLELFYFLMTHCKLGELKLMTQYKFLMTQFKQANQTEPALLGVLLYPVLMAADILLYDASVLSVGEDQIQHLELCASIRERINRLYSKTIFPNKITALETHLNSLKIMDLQDPTKKMSKSSANKEGIIFITDSEGEIQRKIQKAKTDSWNTIALNKEGQPGIHNLLSLYSALSNIPLGDALSKLKHLNYAELKKEISVLISNTLKKIQSKYEEVKWEELEVSILKSTEILKIRAQSKLEFIRTQLHSYS</sequence>
<dbReference type="PATRIC" id="fig|1116213.3.peg.30"/>
<evidence type="ECO:0000256" key="9">
    <source>
        <dbReference type="RuleBase" id="RU363036"/>
    </source>
</evidence>
<evidence type="ECO:0000256" key="5">
    <source>
        <dbReference type="ARBA" id="ARBA00022840"/>
    </source>
</evidence>
<evidence type="ECO:0000256" key="7">
    <source>
        <dbReference type="ARBA" id="ARBA00023146"/>
    </source>
</evidence>
<dbReference type="SUPFAM" id="SSF52374">
    <property type="entry name" value="Nucleotidylyl transferase"/>
    <property type="match status" value="1"/>
</dbReference>
<evidence type="ECO:0000256" key="8">
    <source>
        <dbReference type="NCBIfam" id="TIGR00233"/>
    </source>
</evidence>
<dbReference type="AlphaFoldDB" id="G8C2K1"/>
<dbReference type="PANTHER" id="PTHR43766">
    <property type="entry name" value="TRYPTOPHAN--TRNA LIGASE, MITOCHONDRIAL"/>
    <property type="match status" value="1"/>
</dbReference>
<dbReference type="InterPro" id="IPR002305">
    <property type="entry name" value="aa-tRNA-synth_Ic"/>
</dbReference>
<reference evidence="10" key="1">
    <citation type="submission" date="2011-11" db="EMBL/GenBank/DDBJ databases">
        <title>Complete genome sequence of Candidatus Mycoplasma haemominutum.</title>
        <authorList>
            <person name="Barker E.N."/>
            <person name="Darby A.C."/>
            <person name="Helps C.R."/>
            <person name="Peters I.R."/>
            <person name="Hughes M.A."/>
            <person name="Radford A.D."/>
            <person name="Novacco M."/>
            <person name="Boretti F."/>
            <person name="Hofmann-Lehmann R."/>
            <person name="Tasker S."/>
        </authorList>
    </citation>
    <scope>NUCLEOTIDE SEQUENCE</scope>
    <source>
        <strain evidence="10">Birmingham 1</strain>
    </source>
</reference>
<dbReference type="EC" id="6.1.1.2" evidence="2 8"/>
<dbReference type="InterPro" id="IPR050203">
    <property type="entry name" value="Trp-tRNA_synthetase"/>
</dbReference>
<dbReference type="GO" id="GO:0004830">
    <property type="term" value="F:tryptophan-tRNA ligase activity"/>
    <property type="evidence" value="ECO:0007669"/>
    <property type="project" value="UniProtKB-UniRule"/>
</dbReference>
<gene>
    <name evidence="10" type="primary">trpS</name>
    <name evidence="10" type="ORF">MHM_00310</name>
</gene>
<dbReference type="GO" id="GO:0005829">
    <property type="term" value="C:cytosol"/>
    <property type="evidence" value="ECO:0007669"/>
    <property type="project" value="TreeGrafter"/>
</dbReference>
<dbReference type="InterPro" id="IPR002306">
    <property type="entry name" value="Trp-tRNA-ligase"/>
</dbReference>
<name>G8C2K1_9MOLU</name>
<keyword evidence="7 9" id="KW-0030">Aminoacyl-tRNA synthetase</keyword>
<dbReference type="Gene3D" id="3.40.50.620">
    <property type="entry name" value="HUPs"/>
    <property type="match status" value="1"/>
</dbReference>
<evidence type="ECO:0000256" key="2">
    <source>
        <dbReference type="ARBA" id="ARBA00013161"/>
    </source>
</evidence>
<dbReference type="InterPro" id="IPR014729">
    <property type="entry name" value="Rossmann-like_a/b/a_fold"/>
</dbReference>
<evidence type="ECO:0000256" key="6">
    <source>
        <dbReference type="ARBA" id="ARBA00022917"/>
    </source>
</evidence>
<keyword evidence="4 9" id="KW-0547">Nucleotide-binding</keyword>
<protein>
    <recommendedName>
        <fullName evidence="2 8">Tryptophan--tRNA ligase</fullName>
        <ecNumber evidence="2 8">6.1.1.2</ecNumber>
    </recommendedName>
</protein>
<dbReference type="Gene3D" id="1.10.240.10">
    <property type="entry name" value="Tyrosyl-Transfer RNA Synthetase"/>
    <property type="match status" value="1"/>
</dbReference>
<evidence type="ECO:0000256" key="4">
    <source>
        <dbReference type="ARBA" id="ARBA00022741"/>
    </source>
</evidence>
<proteinExistence type="inferred from homology"/>
<dbReference type="EMBL" id="HE613254">
    <property type="protein sequence ID" value="CCE66549.1"/>
    <property type="molecule type" value="Genomic_DNA"/>
</dbReference>
<dbReference type="GO" id="GO:0006436">
    <property type="term" value="P:tryptophanyl-tRNA aminoacylation"/>
    <property type="evidence" value="ECO:0007669"/>
    <property type="project" value="UniProtKB-UniRule"/>
</dbReference>
<comment type="similarity">
    <text evidence="1 9">Belongs to the class-I aminoacyl-tRNA synthetase family.</text>
</comment>
<dbReference type="GO" id="GO:0005524">
    <property type="term" value="F:ATP binding"/>
    <property type="evidence" value="ECO:0007669"/>
    <property type="project" value="UniProtKB-KW"/>
</dbReference>
<evidence type="ECO:0000313" key="10">
    <source>
        <dbReference type="EMBL" id="CCE66549.1"/>
    </source>
</evidence>